<name>A0A2W7NGZ1_9RHOB</name>
<accession>A0A2W7NGZ1</accession>
<evidence type="ECO:0000313" key="1">
    <source>
        <dbReference type="EMBL" id="PZX19675.1"/>
    </source>
</evidence>
<dbReference type="PROSITE" id="PS51257">
    <property type="entry name" value="PROKAR_LIPOPROTEIN"/>
    <property type="match status" value="1"/>
</dbReference>
<dbReference type="InterPro" id="IPR011990">
    <property type="entry name" value="TPR-like_helical_dom_sf"/>
</dbReference>
<keyword evidence="2" id="KW-1185">Reference proteome</keyword>
<comment type="caution">
    <text evidence="1">The sequence shown here is derived from an EMBL/GenBank/DDBJ whole genome shotgun (WGS) entry which is preliminary data.</text>
</comment>
<reference evidence="1 2" key="1">
    <citation type="submission" date="2018-06" db="EMBL/GenBank/DDBJ databases">
        <title>Genomic Encyclopedia of Archaeal and Bacterial Type Strains, Phase II (KMG-II): from individual species to whole genera.</title>
        <authorList>
            <person name="Goeker M."/>
        </authorList>
    </citation>
    <scope>NUCLEOTIDE SEQUENCE [LARGE SCALE GENOMIC DNA]</scope>
    <source>
        <strain evidence="1 2">DSM 22009</strain>
    </source>
</reference>
<dbReference type="SMART" id="SM00028">
    <property type="entry name" value="TPR"/>
    <property type="match status" value="3"/>
</dbReference>
<sequence>MRHPIIMSACLGLALAGCAERSERAEVERALQSIDAIDSANLAEIMLDAGDPDEAVAYFQTASAENPDRVDLRRGLATALVRAKQPARATSVWRQVVASPGATSADRVEYADALIRSGDWSAAKTQLDSIPPTFESYERYRLEAMVADGNQQWDKADSFYQTAAGLTTTPASVLNNWGYSKLSRGDYPGAERLFAEALSHDEGLFTAKNNLVLARGAQRNYTLPVVRTTQTERAQLLHTMALAAIKQGDVATGQSLLREAVETHPQHFEAAARALDALDANVAN</sequence>
<organism evidence="1 2">
    <name type="scientific">Palleronia aestuarii</name>
    <dbReference type="NCBI Taxonomy" id="568105"/>
    <lineage>
        <taxon>Bacteria</taxon>
        <taxon>Pseudomonadati</taxon>
        <taxon>Pseudomonadota</taxon>
        <taxon>Alphaproteobacteria</taxon>
        <taxon>Rhodobacterales</taxon>
        <taxon>Roseobacteraceae</taxon>
        <taxon>Palleronia</taxon>
    </lineage>
</organism>
<dbReference type="AlphaFoldDB" id="A0A2W7NGZ1"/>
<proteinExistence type="predicted"/>
<evidence type="ECO:0000313" key="2">
    <source>
        <dbReference type="Proteomes" id="UP000248916"/>
    </source>
</evidence>
<dbReference type="RefSeq" id="WP_111535355.1">
    <property type="nucleotide sequence ID" value="NZ_QKZL01000001.1"/>
</dbReference>
<dbReference type="OrthoDB" id="7819234at2"/>
<gene>
    <name evidence="1" type="ORF">LX81_00132</name>
</gene>
<dbReference type="Pfam" id="PF14559">
    <property type="entry name" value="TPR_19"/>
    <property type="match status" value="1"/>
</dbReference>
<dbReference type="SUPFAM" id="SSF48452">
    <property type="entry name" value="TPR-like"/>
    <property type="match status" value="1"/>
</dbReference>
<dbReference type="InterPro" id="IPR019734">
    <property type="entry name" value="TPR_rpt"/>
</dbReference>
<dbReference type="EMBL" id="QKZL01000001">
    <property type="protein sequence ID" value="PZX19675.1"/>
    <property type="molecule type" value="Genomic_DNA"/>
</dbReference>
<dbReference type="Proteomes" id="UP000248916">
    <property type="component" value="Unassembled WGS sequence"/>
</dbReference>
<dbReference type="Gene3D" id="1.25.40.10">
    <property type="entry name" value="Tetratricopeptide repeat domain"/>
    <property type="match status" value="2"/>
</dbReference>
<protein>
    <submittedName>
        <fullName evidence="1">Flp pilus assembly protein TadD</fullName>
    </submittedName>
</protein>